<comment type="caution">
    <text evidence="2">The sequence shown here is derived from an EMBL/GenBank/DDBJ whole genome shotgun (WGS) entry which is preliminary data.</text>
</comment>
<accession>A0AAV2QE24</accession>
<evidence type="ECO:0000313" key="2">
    <source>
        <dbReference type="EMBL" id="CAL4079733.1"/>
    </source>
</evidence>
<evidence type="ECO:0000256" key="1">
    <source>
        <dbReference type="SAM" id="SignalP"/>
    </source>
</evidence>
<evidence type="ECO:0000313" key="3">
    <source>
        <dbReference type="Proteomes" id="UP001497623"/>
    </source>
</evidence>
<keyword evidence="1" id="KW-0732">Signal</keyword>
<feature type="signal peptide" evidence="1">
    <location>
        <begin position="1"/>
        <end position="27"/>
    </location>
</feature>
<dbReference type="Proteomes" id="UP001497623">
    <property type="component" value="Unassembled WGS sequence"/>
</dbReference>
<gene>
    <name evidence="2" type="ORF">MNOR_LOCUS11101</name>
</gene>
<keyword evidence="3" id="KW-1185">Reference proteome</keyword>
<proteinExistence type="predicted"/>
<sequence>FQHRSTMPPVQLTWTLLLFFLAVLGLGQSAGRHCVMHFKLHLDGVVHDWQFWSINIGHGLSGCDWTKKHCASHAQGWVDEFLEQAVPPVNHGIAAKTLCDHYNTELRPEDNAYVDVVWSASDCGQGGPIHLEQLCCKIVDGYIVPNDYCQTTMGNSNATMFAH</sequence>
<dbReference type="EMBL" id="CAXKWB010005765">
    <property type="protein sequence ID" value="CAL4079733.1"/>
    <property type="molecule type" value="Genomic_DNA"/>
</dbReference>
<protein>
    <submittedName>
        <fullName evidence="2">Uncharacterized protein</fullName>
    </submittedName>
</protein>
<organism evidence="2 3">
    <name type="scientific">Meganyctiphanes norvegica</name>
    <name type="common">Northern krill</name>
    <name type="synonym">Thysanopoda norvegica</name>
    <dbReference type="NCBI Taxonomy" id="48144"/>
    <lineage>
        <taxon>Eukaryota</taxon>
        <taxon>Metazoa</taxon>
        <taxon>Ecdysozoa</taxon>
        <taxon>Arthropoda</taxon>
        <taxon>Crustacea</taxon>
        <taxon>Multicrustacea</taxon>
        <taxon>Malacostraca</taxon>
        <taxon>Eumalacostraca</taxon>
        <taxon>Eucarida</taxon>
        <taxon>Euphausiacea</taxon>
        <taxon>Euphausiidae</taxon>
        <taxon>Meganyctiphanes</taxon>
    </lineage>
</organism>
<name>A0AAV2QE24_MEGNR</name>
<feature type="chain" id="PRO_5043886888" evidence="1">
    <location>
        <begin position="28"/>
        <end position="163"/>
    </location>
</feature>
<reference evidence="2 3" key="1">
    <citation type="submission" date="2024-05" db="EMBL/GenBank/DDBJ databases">
        <authorList>
            <person name="Wallberg A."/>
        </authorList>
    </citation>
    <scope>NUCLEOTIDE SEQUENCE [LARGE SCALE GENOMIC DNA]</scope>
</reference>
<feature type="non-terminal residue" evidence="2">
    <location>
        <position position="1"/>
    </location>
</feature>
<dbReference type="AlphaFoldDB" id="A0AAV2QE24"/>